<dbReference type="GO" id="GO:0003677">
    <property type="term" value="F:DNA binding"/>
    <property type="evidence" value="ECO:0007669"/>
    <property type="project" value="UniProtKB-KW"/>
</dbReference>
<dbReference type="InterPro" id="IPR001845">
    <property type="entry name" value="HTH_ArsR_DNA-bd_dom"/>
</dbReference>
<evidence type="ECO:0000256" key="3">
    <source>
        <dbReference type="ARBA" id="ARBA00023163"/>
    </source>
</evidence>
<dbReference type="GO" id="GO:0003700">
    <property type="term" value="F:DNA-binding transcription factor activity"/>
    <property type="evidence" value="ECO:0007669"/>
    <property type="project" value="InterPro"/>
</dbReference>
<feature type="domain" description="HTH iclR-type" evidence="4">
    <location>
        <begin position="12"/>
        <end position="71"/>
    </location>
</feature>
<sequence>MGTNTANATNTIGALGTSFRILEALKEKGAAGVTELATDLDLPKSTVYSHLRTLHEHEYIVWQDETYRVGLKFLELGEHTRDRMRIYDVAKPEVESLAEDTGELANLLVEEHGVGVYLFRAKGKQAVNLDTHAGKRVNLHCTSLGKAILAYLPEERVDEILERRAMPARTANTITTREELEAELDAIRQRGYAKDNGERFAGLRCVAAPITDDDDRAIGAVSIAGPTSRMKGEAFETEVAERLQSAANVIELNLTYS</sequence>
<dbReference type="Gene3D" id="1.10.10.10">
    <property type="entry name" value="Winged helix-like DNA-binding domain superfamily/Winged helix DNA-binding domain"/>
    <property type="match status" value="1"/>
</dbReference>
<dbReference type="InterPro" id="IPR029016">
    <property type="entry name" value="GAF-like_dom_sf"/>
</dbReference>
<name>A0A7D5GH69_9EURY</name>
<feature type="domain" description="IclR-ED" evidence="5">
    <location>
        <begin position="72"/>
        <end position="256"/>
    </location>
</feature>
<dbReference type="InterPro" id="IPR011991">
    <property type="entry name" value="ArsR-like_HTH"/>
</dbReference>
<dbReference type="Proteomes" id="UP000509750">
    <property type="component" value="Chromosome"/>
</dbReference>
<evidence type="ECO:0000259" key="4">
    <source>
        <dbReference type="PROSITE" id="PS51077"/>
    </source>
</evidence>
<dbReference type="InterPro" id="IPR014757">
    <property type="entry name" value="Tscrpt_reg_IclR_C"/>
</dbReference>
<keyword evidence="1" id="KW-0805">Transcription regulation</keyword>
<dbReference type="InterPro" id="IPR036388">
    <property type="entry name" value="WH-like_DNA-bd_sf"/>
</dbReference>
<dbReference type="InterPro" id="IPR036390">
    <property type="entry name" value="WH_DNA-bd_sf"/>
</dbReference>
<dbReference type="KEGG" id="halg:HUG10_06800"/>
<dbReference type="Pfam" id="PF09339">
    <property type="entry name" value="HTH_IclR"/>
    <property type="match status" value="1"/>
</dbReference>
<evidence type="ECO:0000256" key="1">
    <source>
        <dbReference type="ARBA" id="ARBA00023015"/>
    </source>
</evidence>
<dbReference type="SUPFAM" id="SSF55781">
    <property type="entry name" value="GAF domain-like"/>
    <property type="match status" value="1"/>
</dbReference>
<dbReference type="InterPro" id="IPR050707">
    <property type="entry name" value="HTH_MetabolicPath_Reg"/>
</dbReference>
<evidence type="ECO:0000313" key="6">
    <source>
        <dbReference type="EMBL" id="QLG27271.1"/>
    </source>
</evidence>
<gene>
    <name evidence="6" type="ORF">HUG10_06800</name>
</gene>
<dbReference type="OrthoDB" id="14763at2157"/>
<dbReference type="AlphaFoldDB" id="A0A7D5GH69"/>
<dbReference type="SMART" id="SM00346">
    <property type="entry name" value="HTH_ICLR"/>
    <property type="match status" value="1"/>
</dbReference>
<evidence type="ECO:0000259" key="5">
    <source>
        <dbReference type="PROSITE" id="PS51078"/>
    </source>
</evidence>
<dbReference type="Pfam" id="PF01614">
    <property type="entry name" value="IclR_C"/>
    <property type="match status" value="1"/>
</dbReference>
<evidence type="ECO:0000313" key="7">
    <source>
        <dbReference type="Proteomes" id="UP000509750"/>
    </source>
</evidence>
<dbReference type="PANTHER" id="PTHR30136">
    <property type="entry name" value="HELIX-TURN-HELIX TRANSCRIPTIONAL REGULATOR, ICLR FAMILY"/>
    <property type="match status" value="1"/>
</dbReference>
<dbReference type="Gene3D" id="3.30.450.40">
    <property type="match status" value="1"/>
</dbReference>
<accession>A0A7D5GH69</accession>
<proteinExistence type="predicted"/>
<reference evidence="6 7" key="1">
    <citation type="submission" date="2020-07" db="EMBL/GenBank/DDBJ databases">
        <title>Gai3-2, isolated from salt lake.</title>
        <authorList>
            <person name="Cui H."/>
            <person name="Shi X."/>
        </authorList>
    </citation>
    <scope>NUCLEOTIDE SEQUENCE [LARGE SCALE GENOMIC DNA]</scope>
    <source>
        <strain evidence="6 7">Gai3-2</strain>
    </source>
</reference>
<dbReference type="SUPFAM" id="SSF46785">
    <property type="entry name" value="Winged helix' DNA-binding domain"/>
    <property type="match status" value="1"/>
</dbReference>
<keyword evidence="2" id="KW-0238">DNA-binding</keyword>
<dbReference type="GeneID" id="56028527"/>
<keyword evidence="3" id="KW-0804">Transcription</keyword>
<organism evidence="6 7">
    <name type="scientific">Halorarum halophilum</name>
    <dbReference type="NCBI Taxonomy" id="2743090"/>
    <lineage>
        <taxon>Archaea</taxon>
        <taxon>Methanobacteriati</taxon>
        <taxon>Methanobacteriota</taxon>
        <taxon>Stenosarchaea group</taxon>
        <taxon>Halobacteria</taxon>
        <taxon>Halobacteriales</taxon>
        <taxon>Haloferacaceae</taxon>
        <taxon>Halorarum</taxon>
    </lineage>
</organism>
<protein>
    <submittedName>
        <fullName evidence="6">IclR family transcriptional regulator</fullName>
    </submittedName>
</protein>
<dbReference type="RefSeq" id="WP_179168846.1">
    <property type="nucleotide sequence ID" value="NZ_CP058529.1"/>
</dbReference>
<keyword evidence="7" id="KW-1185">Reference proteome</keyword>
<dbReference type="PROSITE" id="PS51077">
    <property type="entry name" value="HTH_ICLR"/>
    <property type="match status" value="1"/>
</dbReference>
<evidence type="ECO:0000256" key="2">
    <source>
        <dbReference type="ARBA" id="ARBA00023125"/>
    </source>
</evidence>
<dbReference type="GO" id="GO:0045892">
    <property type="term" value="P:negative regulation of DNA-templated transcription"/>
    <property type="evidence" value="ECO:0007669"/>
    <property type="project" value="TreeGrafter"/>
</dbReference>
<dbReference type="CDD" id="cd00090">
    <property type="entry name" value="HTH_ARSR"/>
    <property type="match status" value="1"/>
</dbReference>
<dbReference type="InterPro" id="IPR005471">
    <property type="entry name" value="Tscrpt_reg_IclR_N"/>
</dbReference>
<dbReference type="PROSITE" id="PS51078">
    <property type="entry name" value="ICLR_ED"/>
    <property type="match status" value="1"/>
</dbReference>
<dbReference type="SMART" id="SM00418">
    <property type="entry name" value="HTH_ARSR"/>
    <property type="match status" value="1"/>
</dbReference>
<dbReference type="PANTHER" id="PTHR30136:SF35">
    <property type="entry name" value="HTH-TYPE TRANSCRIPTIONAL REGULATOR RV1719"/>
    <property type="match status" value="1"/>
</dbReference>
<dbReference type="EMBL" id="CP058529">
    <property type="protein sequence ID" value="QLG27271.1"/>
    <property type="molecule type" value="Genomic_DNA"/>
</dbReference>